<dbReference type="Proteomes" id="UP000887013">
    <property type="component" value="Unassembled WGS sequence"/>
</dbReference>
<dbReference type="OrthoDB" id="2438421at2759"/>
<proteinExistence type="predicted"/>
<gene>
    <name evidence="2" type="ORF">NPIL_611721</name>
</gene>
<feature type="compositionally biased region" description="Polar residues" evidence="1">
    <location>
        <begin position="78"/>
        <end position="91"/>
    </location>
</feature>
<dbReference type="EMBL" id="BMAW01068982">
    <property type="protein sequence ID" value="GFT66628.1"/>
    <property type="molecule type" value="Genomic_DNA"/>
</dbReference>
<organism evidence="2 3">
    <name type="scientific">Nephila pilipes</name>
    <name type="common">Giant wood spider</name>
    <name type="synonym">Nephila maculata</name>
    <dbReference type="NCBI Taxonomy" id="299642"/>
    <lineage>
        <taxon>Eukaryota</taxon>
        <taxon>Metazoa</taxon>
        <taxon>Ecdysozoa</taxon>
        <taxon>Arthropoda</taxon>
        <taxon>Chelicerata</taxon>
        <taxon>Arachnida</taxon>
        <taxon>Araneae</taxon>
        <taxon>Araneomorphae</taxon>
        <taxon>Entelegynae</taxon>
        <taxon>Araneoidea</taxon>
        <taxon>Nephilidae</taxon>
        <taxon>Nephila</taxon>
    </lineage>
</organism>
<keyword evidence="3" id="KW-1185">Reference proteome</keyword>
<dbReference type="AlphaFoldDB" id="A0A8X6PHD0"/>
<sequence length="146" mass="16943">MPFVGDIEFLQEFCSLFKSIEFSATEVTGERGKLKESALVQYKMRFDKALLSTWISKLNNEIREESESSDSDGGQLSLAPSSSRGKKNLQNCEDDFREDPHKMVQDNWRVRKKSKFLEEFDTSSLPLPLKFSIYFKCPNFKLKETH</sequence>
<feature type="region of interest" description="Disordered" evidence="1">
    <location>
        <begin position="64"/>
        <end position="100"/>
    </location>
</feature>
<name>A0A8X6PHD0_NEPPI</name>
<protein>
    <submittedName>
        <fullName evidence="2">Uncharacterized protein</fullName>
    </submittedName>
</protein>
<accession>A0A8X6PHD0</accession>
<reference evidence="2" key="1">
    <citation type="submission" date="2020-08" db="EMBL/GenBank/DDBJ databases">
        <title>Multicomponent nature underlies the extraordinary mechanical properties of spider dragline silk.</title>
        <authorList>
            <person name="Kono N."/>
            <person name="Nakamura H."/>
            <person name="Mori M."/>
            <person name="Yoshida Y."/>
            <person name="Ohtoshi R."/>
            <person name="Malay A.D."/>
            <person name="Moran D.A.P."/>
            <person name="Tomita M."/>
            <person name="Numata K."/>
            <person name="Arakawa K."/>
        </authorList>
    </citation>
    <scope>NUCLEOTIDE SEQUENCE</scope>
</reference>
<evidence type="ECO:0000313" key="3">
    <source>
        <dbReference type="Proteomes" id="UP000887013"/>
    </source>
</evidence>
<evidence type="ECO:0000313" key="2">
    <source>
        <dbReference type="EMBL" id="GFT66628.1"/>
    </source>
</evidence>
<comment type="caution">
    <text evidence="2">The sequence shown here is derived from an EMBL/GenBank/DDBJ whole genome shotgun (WGS) entry which is preliminary data.</text>
</comment>
<evidence type="ECO:0000256" key="1">
    <source>
        <dbReference type="SAM" id="MobiDB-lite"/>
    </source>
</evidence>